<evidence type="ECO:0000313" key="3">
    <source>
        <dbReference type="Proteomes" id="UP001310594"/>
    </source>
</evidence>
<dbReference type="InterPro" id="IPR056009">
    <property type="entry name" value="DUF7587"/>
</dbReference>
<comment type="caution">
    <text evidence="2">The sequence shown here is derived from an EMBL/GenBank/DDBJ whole genome shotgun (WGS) entry which is preliminary data.</text>
</comment>
<gene>
    <name evidence="2" type="ORF">LTR97_000979</name>
</gene>
<accession>A0AAN8A713</accession>
<dbReference type="EMBL" id="JAVRQU010000001">
    <property type="protein sequence ID" value="KAK5708438.1"/>
    <property type="molecule type" value="Genomic_DNA"/>
</dbReference>
<feature type="domain" description="DUF7587" evidence="1">
    <location>
        <begin position="34"/>
        <end position="152"/>
    </location>
</feature>
<evidence type="ECO:0000313" key="2">
    <source>
        <dbReference type="EMBL" id="KAK5708438.1"/>
    </source>
</evidence>
<protein>
    <recommendedName>
        <fullName evidence="1">DUF7587 domain-containing protein</fullName>
    </recommendedName>
</protein>
<dbReference type="Proteomes" id="UP001310594">
    <property type="component" value="Unassembled WGS sequence"/>
</dbReference>
<dbReference type="AlphaFoldDB" id="A0AAN8A713"/>
<reference evidence="2" key="1">
    <citation type="submission" date="2023-08" db="EMBL/GenBank/DDBJ databases">
        <title>Black Yeasts Isolated from many extreme environments.</title>
        <authorList>
            <person name="Coleine C."/>
            <person name="Stajich J.E."/>
            <person name="Selbmann L."/>
        </authorList>
    </citation>
    <scope>NUCLEOTIDE SEQUENCE</scope>
    <source>
        <strain evidence="2">CCFEE 5810</strain>
    </source>
</reference>
<organism evidence="2 3">
    <name type="scientific">Elasticomyces elasticus</name>
    <dbReference type="NCBI Taxonomy" id="574655"/>
    <lineage>
        <taxon>Eukaryota</taxon>
        <taxon>Fungi</taxon>
        <taxon>Dikarya</taxon>
        <taxon>Ascomycota</taxon>
        <taxon>Pezizomycotina</taxon>
        <taxon>Dothideomycetes</taxon>
        <taxon>Dothideomycetidae</taxon>
        <taxon>Mycosphaerellales</taxon>
        <taxon>Teratosphaeriaceae</taxon>
        <taxon>Elasticomyces</taxon>
    </lineage>
</organism>
<proteinExistence type="predicted"/>
<evidence type="ECO:0000259" key="1">
    <source>
        <dbReference type="Pfam" id="PF24494"/>
    </source>
</evidence>
<name>A0AAN8A713_9PEZI</name>
<dbReference type="Pfam" id="PF24494">
    <property type="entry name" value="DUF7587"/>
    <property type="match status" value="1"/>
</dbReference>
<sequence length="238" mass="25368">MGVQMDRLFGPPPEPVIPPKIDIVRTLSTTTEPLPRYLFRAWSNTPGRNPLLNTVEAITPHAFLDGDGPVSINQIPPDELMTLWQGHLVSREVKSVFSSWSHSLACIASIATRHIERGGENPHISVVDTTKLARHNFVAHTAAPALQEAGIPGHCTEFFVFGIVSGDAHHAVSVADLAAAGLPLAIICLPGTIVGATTTATPHPDIAIAMLAGQLFGPHFELAIACFILGFRCPDTTS</sequence>